<gene>
    <name evidence="1" type="ORF">S06H3_60336</name>
</gene>
<reference evidence="1" key="1">
    <citation type="journal article" date="2014" name="Front. Microbiol.">
        <title>High frequency of phylogenetically diverse reductive dehalogenase-homologous genes in deep subseafloor sedimentary metagenomes.</title>
        <authorList>
            <person name="Kawai M."/>
            <person name="Futagami T."/>
            <person name="Toyoda A."/>
            <person name="Takaki Y."/>
            <person name="Nishi S."/>
            <person name="Hori S."/>
            <person name="Arai W."/>
            <person name="Tsubouchi T."/>
            <person name="Morono Y."/>
            <person name="Uchiyama I."/>
            <person name="Ito T."/>
            <person name="Fujiyama A."/>
            <person name="Inagaki F."/>
            <person name="Takami H."/>
        </authorList>
    </citation>
    <scope>NUCLEOTIDE SEQUENCE</scope>
    <source>
        <strain evidence="1">Expedition CK06-06</strain>
    </source>
</reference>
<dbReference type="GO" id="GO:0016887">
    <property type="term" value="F:ATP hydrolysis activity"/>
    <property type="evidence" value="ECO:0007669"/>
    <property type="project" value="TreeGrafter"/>
</dbReference>
<dbReference type="SUPFAM" id="SSF52540">
    <property type="entry name" value="P-loop containing nucleoside triphosphate hydrolases"/>
    <property type="match status" value="1"/>
</dbReference>
<comment type="caution">
    <text evidence="1">The sequence shown here is derived from an EMBL/GenBank/DDBJ whole genome shotgun (WGS) entry which is preliminary data.</text>
</comment>
<dbReference type="Gene3D" id="3.40.50.300">
    <property type="entry name" value="P-loop containing nucleotide triphosphate hydrolases"/>
    <property type="match status" value="1"/>
</dbReference>
<accession>X1QNL9</accession>
<organism evidence="1">
    <name type="scientific">marine sediment metagenome</name>
    <dbReference type="NCBI Taxonomy" id="412755"/>
    <lineage>
        <taxon>unclassified sequences</taxon>
        <taxon>metagenomes</taxon>
        <taxon>ecological metagenomes</taxon>
    </lineage>
</organism>
<dbReference type="GO" id="GO:0005829">
    <property type="term" value="C:cytosol"/>
    <property type="evidence" value="ECO:0007669"/>
    <property type="project" value="TreeGrafter"/>
</dbReference>
<dbReference type="PANTHER" id="PTHR43384:SF7">
    <property type="entry name" value="CARBON-MONOXIDE DEHYDROGENASE ACCESSORY PROTEIN"/>
    <property type="match status" value="1"/>
</dbReference>
<dbReference type="GO" id="GO:0005524">
    <property type="term" value="F:ATP binding"/>
    <property type="evidence" value="ECO:0007669"/>
    <property type="project" value="TreeGrafter"/>
</dbReference>
<evidence type="ECO:0000313" key="1">
    <source>
        <dbReference type="EMBL" id="GAI56381.1"/>
    </source>
</evidence>
<proteinExistence type="predicted"/>
<dbReference type="EMBL" id="BARV01039345">
    <property type="protein sequence ID" value="GAI56381.1"/>
    <property type="molecule type" value="Genomic_DNA"/>
</dbReference>
<dbReference type="InterPro" id="IPR027417">
    <property type="entry name" value="P-loop_NTPase"/>
</dbReference>
<dbReference type="PANTHER" id="PTHR43384">
    <property type="entry name" value="SEPTUM SITE-DETERMINING PROTEIN MIND HOMOLOG, CHLOROPLASTIC-RELATED"/>
    <property type="match status" value="1"/>
</dbReference>
<feature type="non-terminal residue" evidence="1">
    <location>
        <position position="1"/>
    </location>
</feature>
<protein>
    <submittedName>
        <fullName evidence="1">Uncharacterized protein</fullName>
    </submittedName>
</protein>
<feature type="non-terminal residue" evidence="1">
    <location>
        <position position="188"/>
    </location>
</feature>
<sequence length="188" mass="21334">NEDKINIPPGLTKDAYLEYKLNEAVVESKKLDLITMGRGEGPECYCYPNLILRKFVDTLSESYAYMVMDNEAGMEHLSRRTTQNIDELLIISDHSVKGVRTVARIRDLISELKLVVKRQSVIINFAPTTLDPLITKELDRLGIEPVATIPLDEEVYQYDLKLRPLLDLPDTSKAVEVVSELMAKLLNQ</sequence>
<name>X1QNL9_9ZZZZ</name>
<dbReference type="AlphaFoldDB" id="X1QNL9"/>
<dbReference type="InterPro" id="IPR050625">
    <property type="entry name" value="ParA/MinD_ATPase"/>
</dbReference>
<dbReference type="GO" id="GO:0009898">
    <property type="term" value="C:cytoplasmic side of plasma membrane"/>
    <property type="evidence" value="ECO:0007669"/>
    <property type="project" value="TreeGrafter"/>
</dbReference>
<dbReference type="GO" id="GO:0051782">
    <property type="term" value="P:negative regulation of cell division"/>
    <property type="evidence" value="ECO:0007669"/>
    <property type="project" value="TreeGrafter"/>
</dbReference>